<dbReference type="AlphaFoldDB" id="A0A8A4TL29"/>
<protein>
    <submittedName>
        <fullName evidence="1">Uncharacterized protein</fullName>
    </submittedName>
</protein>
<dbReference type="EMBL" id="CP071793">
    <property type="protein sequence ID" value="QTD50709.1"/>
    <property type="molecule type" value="Genomic_DNA"/>
</dbReference>
<dbReference type="KEGG" id="scor:J3U87_34415"/>
<accession>A0A8A4TL29</accession>
<sequence>MGKLRLVPKTTEPGFIKVALPLEHEPKPEKNRESHLSIRTRRGTVVHVERTMPLKQIARLIRMLENGHGLG</sequence>
<proteinExistence type="predicted"/>
<evidence type="ECO:0000313" key="1">
    <source>
        <dbReference type="EMBL" id="QTD50709.1"/>
    </source>
</evidence>
<evidence type="ECO:0000313" key="2">
    <source>
        <dbReference type="Proteomes" id="UP000663929"/>
    </source>
</evidence>
<gene>
    <name evidence="1" type="ORF">J3U87_34415</name>
</gene>
<organism evidence="1 2">
    <name type="scientific">Sulfidibacter corallicola</name>
    <dbReference type="NCBI Taxonomy" id="2818388"/>
    <lineage>
        <taxon>Bacteria</taxon>
        <taxon>Pseudomonadati</taxon>
        <taxon>Acidobacteriota</taxon>
        <taxon>Holophagae</taxon>
        <taxon>Acanthopleuribacterales</taxon>
        <taxon>Acanthopleuribacteraceae</taxon>
        <taxon>Sulfidibacter</taxon>
    </lineage>
</organism>
<reference evidence="1" key="1">
    <citation type="submission" date="2021-03" db="EMBL/GenBank/DDBJ databases">
        <title>Acanthopleuribacteraceae sp. M133.</title>
        <authorList>
            <person name="Wang G."/>
        </authorList>
    </citation>
    <scope>NUCLEOTIDE SEQUENCE</scope>
    <source>
        <strain evidence="1">M133</strain>
    </source>
</reference>
<dbReference type="RefSeq" id="WP_237380636.1">
    <property type="nucleotide sequence ID" value="NZ_CP071793.1"/>
</dbReference>
<dbReference type="Proteomes" id="UP000663929">
    <property type="component" value="Chromosome"/>
</dbReference>
<name>A0A8A4TL29_SULCO</name>
<keyword evidence="2" id="KW-1185">Reference proteome</keyword>